<dbReference type="Pfam" id="PF00535">
    <property type="entry name" value="Glycos_transf_2"/>
    <property type="match status" value="1"/>
</dbReference>
<reference evidence="2" key="1">
    <citation type="journal article" date="2011" name="J. Bacteriol.">
        <title>Long-chain N-acyl amino acid synthases are linked to the putative PEP-CTERM/exosortase protein-sorting system in Gram-negative bacteria.</title>
        <authorList>
            <person name="Craig J.W."/>
            <person name="Cherry M.A."/>
            <person name="Brady S.F."/>
        </authorList>
    </citation>
    <scope>NUCLEOTIDE SEQUENCE</scope>
</reference>
<dbReference type="EMBL" id="JF429407">
    <property type="protein sequence ID" value="AEQ20369.1"/>
    <property type="molecule type" value="Genomic_DNA"/>
</dbReference>
<dbReference type="SUPFAM" id="SSF53448">
    <property type="entry name" value="Nucleotide-diphospho-sugar transferases"/>
    <property type="match status" value="1"/>
</dbReference>
<name>G4WVB7_9BACT</name>
<dbReference type="Gene3D" id="3.90.550.10">
    <property type="entry name" value="Spore Coat Polysaccharide Biosynthesis Protein SpsA, Chain A"/>
    <property type="match status" value="1"/>
</dbReference>
<protein>
    <submittedName>
        <fullName evidence="2">DPM-DPG synthase-like protein</fullName>
    </submittedName>
</protein>
<sequence>MVRKFNGLDFFDGEVVLSESAKRYHSPELIARPYEGNAVDLTVFVSCYNESKLIVNTLNTLREALKVAGHSYEIIVIDDVSKDDSRDKVRAYIAEHPDMNIVLRCNAKNKGFAQNYFDAAFIGRGKYMRLVCGDNSEPVESQIKVFSAIGQADIIIPYYVTSEGKAWYRMLISNTYTGVINLITGYRLHYYNGLAVHLRYNVLRWHSNTHGFGFQADLLTQLLDLGFTYKEVPIIMVEKREGRSNAITVKNMLSVSHSISEIIIRRISHRLYRR</sequence>
<dbReference type="InterPro" id="IPR029044">
    <property type="entry name" value="Nucleotide-diphossugar_trans"/>
</dbReference>
<accession>G4WVB7</accession>
<feature type="domain" description="Glycosyltransferase 2-like" evidence="1">
    <location>
        <begin position="42"/>
        <end position="131"/>
    </location>
</feature>
<dbReference type="PANTHER" id="PTHR48090">
    <property type="entry name" value="UNDECAPRENYL-PHOSPHATE 4-DEOXY-4-FORMAMIDO-L-ARABINOSE TRANSFERASE-RELATED"/>
    <property type="match status" value="1"/>
</dbReference>
<evidence type="ECO:0000259" key="1">
    <source>
        <dbReference type="Pfam" id="PF00535"/>
    </source>
</evidence>
<dbReference type="InterPro" id="IPR050256">
    <property type="entry name" value="Glycosyltransferase_2"/>
</dbReference>
<dbReference type="InterPro" id="IPR001173">
    <property type="entry name" value="Glyco_trans_2-like"/>
</dbReference>
<evidence type="ECO:0000313" key="2">
    <source>
        <dbReference type="EMBL" id="AEQ20369.1"/>
    </source>
</evidence>
<dbReference type="AlphaFoldDB" id="G4WVB7"/>
<organism evidence="2">
    <name type="scientific">uncultured bacterium CSL1</name>
    <dbReference type="NCBI Taxonomy" id="1091565"/>
    <lineage>
        <taxon>Bacteria</taxon>
        <taxon>environmental samples</taxon>
    </lineage>
</organism>
<dbReference type="PANTHER" id="PTHR48090:SF7">
    <property type="entry name" value="RFBJ PROTEIN"/>
    <property type="match status" value="1"/>
</dbReference>
<proteinExistence type="predicted"/>